<dbReference type="SUPFAM" id="SSF64288">
    <property type="entry name" value="Chorismate lyase-like"/>
    <property type="match status" value="1"/>
</dbReference>
<dbReference type="InterPro" id="IPR028978">
    <property type="entry name" value="Chorismate_lyase_/UTRA_dom_sf"/>
</dbReference>
<evidence type="ECO:0000259" key="4">
    <source>
        <dbReference type="PROSITE" id="PS50949"/>
    </source>
</evidence>
<dbReference type="PANTHER" id="PTHR44846">
    <property type="entry name" value="MANNOSYL-D-GLYCERATE TRANSPORT/METABOLISM SYSTEM REPRESSOR MNGR-RELATED"/>
    <property type="match status" value="1"/>
</dbReference>
<sequence>MQAAHKVSRHTVRGALQILLTDGLINRVQGSGTYVNGRQDSQGRYMRSIGSLDEIIVWPDTTTEVIEPFSVVVEPSIAARMGLTYIEVSRATVRRSYKGVPFVVTRHYVEPTLGAKLAELGEASPGEGTVIGIAEHFLDKPITGARQEITAMNAPDHEAGLIGCEAGDAILLIERLYYDADGKFIEFTSSHFNPRRYAYRMELHRNAP</sequence>
<dbReference type="SMART" id="SM00866">
    <property type="entry name" value="UTRA"/>
    <property type="match status" value="1"/>
</dbReference>
<dbReference type="PANTHER" id="PTHR44846:SF1">
    <property type="entry name" value="MANNOSYL-D-GLYCERATE TRANSPORT_METABOLISM SYSTEM REPRESSOR MNGR-RELATED"/>
    <property type="match status" value="1"/>
</dbReference>
<dbReference type="GO" id="GO:0045892">
    <property type="term" value="P:negative regulation of DNA-templated transcription"/>
    <property type="evidence" value="ECO:0007669"/>
    <property type="project" value="TreeGrafter"/>
</dbReference>
<protein>
    <submittedName>
        <fullName evidence="5">UTRA domain protein</fullName>
    </submittedName>
</protein>
<evidence type="ECO:0000313" key="6">
    <source>
        <dbReference type="Proteomes" id="UP000035722"/>
    </source>
</evidence>
<accession>A0A024H333</accession>
<dbReference type="Gene3D" id="1.10.10.10">
    <property type="entry name" value="Winged helix-like DNA-binding domain superfamily/Winged helix DNA-binding domain"/>
    <property type="match status" value="1"/>
</dbReference>
<dbReference type="Proteomes" id="UP000035722">
    <property type="component" value="Unassembled WGS sequence"/>
</dbReference>
<evidence type="ECO:0000256" key="2">
    <source>
        <dbReference type="ARBA" id="ARBA00023125"/>
    </source>
</evidence>
<keyword evidence="6" id="KW-1185">Reference proteome</keyword>
<keyword evidence="3" id="KW-0804">Transcription</keyword>
<dbReference type="GO" id="GO:0003700">
    <property type="term" value="F:DNA-binding transcription factor activity"/>
    <property type="evidence" value="ECO:0007669"/>
    <property type="project" value="InterPro"/>
</dbReference>
<name>A0A024H333_9MICC</name>
<dbReference type="Gene3D" id="3.40.1410.10">
    <property type="entry name" value="Chorismate lyase-like"/>
    <property type="match status" value="1"/>
</dbReference>
<keyword evidence="2" id="KW-0238">DNA-binding</keyword>
<dbReference type="Pfam" id="PF00392">
    <property type="entry name" value="GntR"/>
    <property type="match status" value="1"/>
</dbReference>
<dbReference type="InterPro" id="IPR050679">
    <property type="entry name" value="Bact_HTH_transcr_reg"/>
</dbReference>
<dbReference type="PROSITE" id="PS50949">
    <property type="entry name" value="HTH_GNTR"/>
    <property type="match status" value="1"/>
</dbReference>
<dbReference type="Pfam" id="PF07702">
    <property type="entry name" value="UTRA"/>
    <property type="match status" value="1"/>
</dbReference>
<dbReference type="AlphaFoldDB" id="A0A024H333"/>
<reference evidence="6" key="1">
    <citation type="journal article" date="2014" name="Genome Announc.">
        <title>Genome Sequence of Arthrobacter siccitolerans 4J27, a Xeroprotectant-Producing Desiccation-Tolerant Microorganism.</title>
        <authorList>
            <person name="Manzanera M."/>
            <person name="Santa-Cruz-Calvo L."/>
            <person name="Vilchez J.I."/>
            <person name="Garcia-Fontana C."/>
            <person name="Silva-Castro G.A."/>
            <person name="Calvo C."/>
            <person name="Gonzalez-Lopez J."/>
        </authorList>
    </citation>
    <scope>NUCLEOTIDE SEQUENCE [LARGE SCALE GENOMIC DNA]</scope>
    <source>
        <strain evidence="6">4J27</strain>
    </source>
</reference>
<feature type="domain" description="HTH gntR-type" evidence="4">
    <location>
        <begin position="1"/>
        <end position="38"/>
    </location>
</feature>
<dbReference type="GO" id="GO:0003677">
    <property type="term" value="F:DNA binding"/>
    <property type="evidence" value="ECO:0007669"/>
    <property type="project" value="UniProtKB-KW"/>
</dbReference>
<organism evidence="5 6">
    <name type="scientific">Pseudarthrobacter siccitolerans</name>
    <dbReference type="NCBI Taxonomy" id="861266"/>
    <lineage>
        <taxon>Bacteria</taxon>
        <taxon>Bacillati</taxon>
        <taxon>Actinomycetota</taxon>
        <taxon>Actinomycetes</taxon>
        <taxon>Micrococcales</taxon>
        <taxon>Micrococcaceae</taxon>
        <taxon>Pseudarthrobacter</taxon>
    </lineage>
</organism>
<evidence type="ECO:0000256" key="3">
    <source>
        <dbReference type="ARBA" id="ARBA00023163"/>
    </source>
</evidence>
<evidence type="ECO:0000313" key="5">
    <source>
        <dbReference type="EMBL" id="CCQ46136.1"/>
    </source>
</evidence>
<dbReference type="InterPro" id="IPR000524">
    <property type="entry name" value="Tscrpt_reg_HTH_GntR"/>
</dbReference>
<keyword evidence="1" id="KW-0805">Transcription regulation</keyword>
<dbReference type="STRING" id="861266.ARTSIC4J27_2096"/>
<proteinExistence type="predicted"/>
<comment type="caution">
    <text evidence="5">The sequence shown here is derived from an EMBL/GenBank/DDBJ whole genome shotgun (WGS) entry which is preliminary data.</text>
</comment>
<dbReference type="InterPro" id="IPR011663">
    <property type="entry name" value="UTRA"/>
</dbReference>
<dbReference type="EMBL" id="CAQI01000042">
    <property type="protein sequence ID" value="CCQ46136.1"/>
    <property type="molecule type" value="Genomic_DNA"/>
</dbReference>
<gene>
    <name evidence="5" type="ORF">ARTSIC4J27_2096</name>
</gene>
<evidence type="ECO:0000256" key="1">
    <source>
        <dbReference type="ARBA" id="ARBA00023015"/>
    </source>
</evidence>
<dbReference type="InterPro" id="IPR036388">
    <property type="entry name" value="WH-like_DNA-bd_sf"/>
</dbReference>